<dbReference type="Proteomes" id="UP000002382">
    <property type="component" value="Chromosome"/>
</dbReference>
<dbReference type="PANTHER" id="PTHR43437">
    <property type="entry name" value="HYDROXYACYL-THIOESTER DEHYDRATASE TYPE 2, MITOCHONDRIAL-RELATED"/>
    <property type="match status" value="1"/>
</dbReference>
<dbReference type="EMBL" id="CP001634">
    <property type="protein sequence ID" value="ACR79670.1"/>
    <property type="molecule type" value="Genomic_DNA"/>
</dbReference>
<dbReference type="InterPro" id="IPR002539">
    <property type="entry name" value="MaoC-like_dom"/>
</dbReference>
<gene>
    <name evidence="3" type="ordered locus">Kole_0962</name>
</gene>
<organism evidence="3 4">
    <name type="scientific">Kosmotoga olearia (strain ATCC BAA-1733 / DSM 21960 / TBF 19.5.1)</name>
    <dbReference type="NCBI Taxonomy" id="521045"/>
    <lineage>
        <taxon>Bacteria</taxon>
        <taxon>Thermotogati</taxon>
        <taxon>Thermotogota</taxon>
        <taxon>Thermotogae</taxon>
        <taxon>Kosmotogales</taxon>
        <taxon>Kosmotogaceae</taxon>
        <taxon>Kosmotoga</taxon>
    </lineage>
</organism>
<dbReference type="eggNOG" id="COG2030">
    <property type="taxonomic scope" value="Bacteria"/>
</dbReference>
<dbReference type="GO" id="GO:0006633">
    <property type="term" value="P:fatty acid biosynthetic process"/>
    <property type="evidence" value="ECO:0007669"/>
    <property type="project" value="TreeGrafter"/>
</dbReference>
<name>C5CH05_KOSOT</name>
<dbReference type="CDD" id="cd03449">
    <property type="entry name" value="R_hydratase"/>
    <property type="match status" value="1"/>
</dbReference>
<reference evidence="3 4" key="1">
    <citation type="submission" date="2009-06" db="EMBL/GenBank/DDBJ databases">
        <title>Complete sequence of Thermotogales bacterium TBF 19.5.1.</title>
        <authorList>
            <consortium name="US DOE Joint Genome Institute"/>
            <person name="Lucas S."/>
            <person name="Copeland A."/>
            <person name="Lapidus A."/>
            <person name="Glavina del Rio T."/>
            <person name="Tice H."/>
            <person name="Bruce D."/>
            <person name="Goodwin L."/>
            <person name="Pitluck S."/>
            <person name="Chertkov O."/>
            <person name="Brettin T."/>
            <person name="Detter J.C."/>
            <person name="Han C."/>
            <person name="Schmutz J."/>
            <person name="Larimer F."/>
            <person name="Land M."/>
            <person name="Hauser L."/>
            <person name="Kyrpides N."/>
            <person name="Ovchinnikova G."/>
            <person name="Noll K."/>
        </authorList>
    </citation>
    <scope>NUCLEOTIDE SEQUENCE [LARGE SCALE GENOMIC DNA]</scope>
    <source>
        <strain evidence="4">ATCC BAA-1733 / DSM 21960 / TBF 19.5.1</strain>
    </source>
</reference>
<keyword evidence="1" id="KW-0456">Lyase</keyword>
<protein>
    <submittedName>
        <fullName evidence="3">MaoC domain protein dehydratase</fullName>
    </submittedName>
</protein>
<dbReference type="KEGG" id="kol:Kole_0962"/>
<dbReference type="RefSeq" id="WP_015868332.1">
    <property type="nucleotide sequence ID" value="NC_012785.1"/>
</dbReference>
<proteinExistence type="predicted"/>
<dbReference type="STRING" id="521045.Kole_0962"/>
<dbReference type="PANTHER" id="PTHR43437:SF3">
    <property type="entry name" value="HYDROXYACYL-THIOESTER DEHYDRATASE TYPE 2, MITOCHONDRIAL"/>
    <property type="match status" value="1"/>
</dbReference>
<evidence type="ECO:0000259" key="2">
    <source>
        <dbReference type="Pfam" id="PF01575"/>
    </source>
</evidence>
<feature type="domain" description="MaoC-like" evidence="2">
    <location>
        <begin position="14"/>
        <end position="118"/>
    </location>
</feature>
<dbReference type="Pfam" id="PF01575">
    <property type="entry name" value="MaoC_dehydratas"/>
    <property type="match status" value="1"/>
</dbReference>
<reference evidence="3 4" key="2">
    <citation type="journal article" date="2011" name="J. Bacteriol.">
        <title>Genome Sequence of Kosmotoga olearia Strain TBF 19.5.1, a Thermophilic Bacterium with a Wide Growth Temperature Range, Isolated from the Troll B Oil Platform in the North Sea.</title>
        <authorList>
            <person name="Swithers K.S."/>
            <person name="Dipippo J.L."/>
            <person name="Bruce D.C."/>
            <person name="Detter C."/>
            <person name="Tapia R."/>
            <person name="Han S."/>
            <person name="Goodwin L.A."/>
            <person name="Han J."/>
            <person name="Woyke T."/>
            <person name="Pitluck S."/>
            <person name="Pennacchio L."/>
            <person name="Nolan M."/>
            <person name="Mikhailova N."/>
            <person name="Land M.L."/>
            <person name="Nesbo C.L."/>
            <person name="Gogarten J.P."/>
            <person name="Noll K.M."/>
        </authorList>
    </citation>
    <scope>NUCLEOTIDE SEQUENCE [LARGE SCALE GENOMIC DNA]</scope>
    <source>
        <strain evidence="4">ATCC BAA-1733 / DSM 21960 / TBF 19.5.1</strain>
    </source>
</reference>
<dbReference type="InterPro" id="IPR029069">
    <property type="entry name" value="HotDog_dom_sf"/>
</dbReference>
<sequence length="139" mass="15656">MARKYDDITVGKVFEKKRKVTDEMIREFAKITGDDNPVHLDEEYARSTIFGGRIAHGILILGLVSAVLGRDFPGPGTIYLKQDAKFKRPVYLDEEITIRVEVLEKITGKSRIRLSTQVIKSNGEIAVDGEALVMFRDES</sequence>
<evidence type="ECO:0000256" key="1">
    <source>
        <dbReference type="ARBA" id="ARBA00023239"/>
    </source>
</evidence>
<dbReference type="GO" id="GO:0019171">
    <property type="term" value="F:(3R)-hydroxyacyl-[acyl-carrier-protein] dehydratase activity"/>
    <property type="evidence" value="ECO:0007669"/>
    <property type="project" value="TreeGrafter"/>
</dbReference>
<evidence type="ECO:0000313" key="4">
    <source>
        <dbReference type="Proteomes" id="UP000002382"/>
    </source>
</evidence>
<dbReference type="HOGENOM" id="CLU_094876_3_3_0"/>
<dbReference type="FunFam" id="3.10.129.10:FF:000042">
    <property type="entry name" value="MaoC domain protein dehydratase"/>
    <property type="match status" value="1"/>
</dbReference>
<accession>C5CH05</accession>
<dbReference type="AlphaFoldDB" id="C5CH05"/>
<dbReference type="SUPFAM" id="SSF54637">
    <property type="entry name" value="Thioesterase/thiol ester dehydrase-isomerase"/>
    <property type="match status" value="1"/>
</dbReference>
<keyword evidence="4" id="KW-1185">Reference proteome</keyword>
<dbReference type="Gene3D" id="3.10.129.10">
    <property type="entry name" value="Hotdog Thioesterase"/>
    <property type="match status" value="1"/>
</dbReference>
<dbReference type="InterPro" id="IPR050965">
    <property type="entry name" value="UPF0336/Enoyl-CoA_hydratase"/>
</dbReference>
<evidence type="ECO:0000313" key="3">
    <source>
        <dbReference type="EMBL" id="ACR79670.1"/>
    </source>
</evidence>